<keyword evidence="1" id="KW-0812">Transmembrane</keyword>
<reference evidence="2 3" key="1">
    <citation type="submission" date="2006-03" db="EMBL/GenBank/DDBJ databases">
        <title>Complete sequence of Shewanella denitrificans OS217.</title>
        <authorList>
            <consortium name="US DOE Joint Genome Institute"/>
            <person name="Copeland A."/>
            <person name="Lucas S."/>
            <person name="Lapidus A."/>
            <person name="Barry K."/>
            <person name="Detter J.C."/>
            <person name="Glavina del Rio T."/>
            <person name="Hammon N."/>
            <person name="Israni S."/>
            <person name="Dalin E."/>
            <person name="Tice H."/>
            <person name="Pitluck S."/>
            <person name="Brettin T."/>
            <person name="Bruce D."/>
            <person name="Han C."/>
            <person name="Tapia R."/>
            <person name="Gilna P."/>
            <person name="Kiss H."/>
            <person name="Schmutz J."/>
            <person name="Larimer F."/>
            <person name="Land M."/>
            <person name="Hauser L."/>
            <person name="Kyrpides N."/>
            <person name="Lykidis A."/>
            <person name="Richardson P."/>
        </authorList>
    </citation>
    <scope>NUCLEOTIDE SEQUENCE [LARGE SCALE GENOMIC DNA]</scope>
    <source>
        <strain evidence="3">OS217 / ATCC BAA-1090 / DSM 15013</strain>
    </source>
</reference>
<evidence type="ECO:0000256" key="1">
    <source>
        <dbReference type="SAM" id="Phobius"/>
    </source>
</evidence>
<dbReference type="EMBL" id="CP000302">
    <property type="protein sequence ID" value="ABE53372.1"/>
    <property type="molecule type" value="Genomic_DNA"/>
</dbReference>
<name>Q12T54_SHEDO</name>
<dbReference type="AlphaFoldDB" id="Q12T54"/>
<feature type="transmembrane region" description="Helical" evidence="1">
    <location>
        <begin position="40"/>
        <end position="64"/>
    </location>
</feature>
<gene>
    <name evidence="2" type="ordered locus">Sden_0075</name>
</gene>
<keyword evidence="1" id="KW-1133">Transmembrane helix</keyword>
<dbReference type="RefSeq" id="WP_011494541.1">
    <property type="nucleotide sequence ID" value="NC_007954.1"/>
</dbReference>
<evidence type="ECO:0000313" key="2">
    <source>
        <dbReference type="EMBL" id="ABE53372.1"/>
    </source>
</evidence>
<sequence length="354" mass="39541">MLSLSSISLIPRAIKAKSEPVLGLANKLKQGFLNLSTAQKLYSLAFVILCFGDQLGWVALLSVIAMGLEFWPLFERVWHSLAGKAVLLLFYAIIANFALSTSAAIVNEVVGVSASHLNYTHNFALLLYIPAWFVVMTALVLLAMQIIIPFYLLLLLMLKPLGITAFRFTQHDRFRKSTAFVRLILAAIVLYHLFLLIDVEHVVDMPDGGIVEIAGVEVLNMNASPTRQLGDSLEAAAKDQVSDVLNLKTVETTETPILTAAAKKEVVKEELEQLNLERNYAIVRGFYQQKVREMIAIFAFNLEADSRSRCQKAKDSSVVELNDYEILEITKDQEAKFGYHFEVKKCVSVAFPLR</sequence>
<accession>Q12T54</accession>
<dbReference type="eggNOG" id="ENOG502ZCJR">
    <property type="taxonomic scope" value="Bacteria"/>
</dbReference>
<dbReference type="HOGENOM" id="CLU_769239_0_0_6"/>
<keyword evidence="1" id="KW-0472">Membrane</keyword>
<organism evidence="2 3">
    <name type="scientific">Shewanella denitrificans (strain OS217 / ATCC BAA-1090 / DSM 15013)</name>
    <dbReference type="NCBI Taxonomy" id="318161"/>
    <lineage>
        <taxon>Bacteria</taxon>
        <taxon>Pseudomonadati</taxon>
        <taxon>Pseudomonadota</taxon>
        <taxon>Gammaproteobacteria</taxon>
        <taxon>Alteromonadales</taxon>
        <taxon>Shewanellaceae</taxon>
        <taxon>Shewanella</taxon>
    </lineage>
</organism>
<keyword evidence="3" id="KW-1185">Reference proteome</keyword>
<feature type="transmembrane region" description="Helical" evidence="1">
    <location>
        <begin position="125"/>
        <end position="158"/>
    </location>
</feature>
<protein>
    <submittedName>
        <fullName evidence="2">Uncharacterized protein</fullName>
    </submittedName>
</protein>
<dbReference type="Proteomes" id="UP000001982">
    <property type="component" value="Chromosome"/>
</dbReference>
<dbReference type="KEGG" id="sdn:Sden_0075"/>
<dbReference type="OrthoDB" id="6712223at2"/>
<feature type="transmembrane region" description="Helical" evidence="1">
    <location>
        <begin position="85"/>
        <end position="105"/>
    </location>
</feature>
<evidence type="ECO:0000313" key="3">
    <source>
        <dbReference type="Proteomes" id="UP000001982"/>
    </source>
</evidence>
<proteinExistence type="predicted"/>
<feature type="transmembrane region" description="Helical" evidence="1">
    <location>
        <begin position="179"/>
        <end position="197"/>
    </location>
</feature>